<comment type="caution">
    <text evidence="2">The sequence shown here is derived from an EMBL/GenBank/DDBJ whole genome shotgun (WGS) entry which is preliminary data.</text>
</comment>
<proteinExistence type="predicted"/>
<evidence type="ECO:0000313" key="2">
    <source>
        <dbReference type="EMBL" id="NML55816.1"/>
    </source>
</evidence>
<sequence length="322" mass="37567">MDTPKVTESYFKEREGVLKVALELNSNGYVFRETSNGDIGIDGQIEHVNEQGEATGKIVAAQIKSGNSYLIDKGDYFVFYPHEKHKNYWSIFPLPVILLVYYPNDGKIYFTDARYQLNIPERNQTYITLDKSSFLNNLTAKNIFETIGDLNVPYYPIEQVFSKMAKNICPNPTFHISYLDLFTQGLTNLCRHVYFSMDLALKIAEYYNETEYGLGLGYSEYEFLHGYAKFLMNQNLASIDYSDYLIDWKERQLQPTFIAPLTVRGRELLEFIKITESKFKSELPPTTLVRERYIKMQFQTQDDYMRLDLGKKLREIIIKTNS</sequence>
<evidence type="ECO:0000313" key="3">
    <source>
        <dbReference type="Proteomes" id="UP000552615"/>
    </source>
</evidence>
<dbReference type="AlphaFoldDB" id="A0A7Y0A376"/>
<dbReference type="RefSeq" id="WP_169229262.1">
    <property type="nucleotide sequence ID" value="NZ_JABBGF010000001.1"/>
</dbReference>
<keyword evidence="3" id="KW-1185">Reference proteome</keyword>
<accession>A0A7Y0A376</accession>
<organism evidence="2 3">
    <name type="scientific">Chryseobacterium cheonjiense</name>
    <dbReference type="NCBI Taxonomy" id="2728845"/>
    <lineage>
        <taxon>Bacteria</taxon>
        <taxon>Pseudomonadati</taxon>
        <taxon>Bacteroidota</taxon>
        <taxon>Flavobacteriia</taxon>
        <taxon>Flavobacteriales</taxon>
        <taxon>Weeksellaceae</taxon>
        <taxon>Chryseobacterium group</taxon>
        <taxon>Chryseobacterium</taxon>
    </lineage>
</organism>
<protein>
    <submittedName>
        <fullName evidence="2">DUF4365 domain-containing protein</fullName>
    </submittedName>
</protein>
<gene>
    <name evidence="2" type="ORF">HHL20_00505</name>
</gene>
<reference evidence="2 3" key="1">
    <citation type="submission" date="2020-04" db="EMBL/GenBank/DDBJ databases">
        <title>Chryseobacterium sp. RJ-7-14 sp. nov., isolated from Jeju soil.</title>
        <authorList>
            <person name="Dahal R.H."/>
            <person name="Chaudhary D.K."/>
        </authorList>
    </citation>
    <scope>NUCLEOTIDE SEQUENCE [LARGE SCALE GENOMIC DNA]</scope>
    <source>
        <strain evidence="2 3">RJ-7-14</strain>
    </source>
</reference>
<feature type="domain" description="DUF4365" evidence="1">
    <location>
        <begin position="13"/>
        <end position="145"/>
    </location>
</feature>
<dbReference type="InterPro" id="IPR025375">
    <property type="entry name" value="DUF4365"/>
</dbReference>
<name>A0A7Y0A376_9FLAO</name>
<dbReference type="EMBL" id="JABBGF010000001">
    <property type="protein sequence ID" value="NML55816.1"/>
    <property type="molecule type" value="Genomic_DNA"/>
</dbReference>
<dbReference type="Pfam" id="PF14280">
    <property type="entry name" value="DUF4365"/>
    <property type="match status" value="1"/>
</dbReference>
<evidence type="ECO:0000259" key="1">
    <source>
        <dbReference type="Pfam" id="PF14280"/>
    </source>
</evidence>
<dbReference type="Proteomes" id="UP000552615">
    <property type="component" value="Unassembled WGS sequence"/>
</dbReference>